<reference evidence="2" key="1">
    <citation type="journal article" date="2014" name="Int. J. Syst. Evol. Microbiol.">
        <title>Complete genome sequence of Corynebacterium casei LMG S-19264T (=DSM 44701T), isolated from a smear-ripened cheese.</title>
        <authorList>
            <consortium name="US DOE Joint Genome Institute (JGI-PGF)"/>
            <person name="Walter F."/>
            <person name="Albersmeier A."/>
            <person name="Kalinowski J."/>
            <person name="Ruckert C."/>
        </authorList>
    </citation>
    <scope>NUCLEOTIDE SEQUENCE</scope>
    <source>
        <strain evidence="2">CGMCC 1.14988</strain>
    </source>
</reference>
<dbReference type="Pfam" id="PF09848">
    <property type="entry name" value="SLFN-g3_helicase"/>
    <property type="match status" value="1"/>
</dbReference>
<evidence type="ECO:0000313" key="2">
    <source>
        <dbReference type="EMBL" id="GGI09389.1"/>
    </source>
</evidence>
<evidence type="ECO:0000259" key="1">
    <source>
        <dbReference type="Pfam" id="PF09848"/>
    </source>
</evidence>
<dbReference type="RefSeq" id="WP_130648850.1">
    <property type="nucleotide sequence ID" value="NZ_BMHA01000015.1"/>
</dbReference>
<keyword evidence="3" id="KW-1185">Reference proteome</keyword>
<protein>
    <submittedName>
        <fullName evidence="2">ATP-binding protein</fullName>
    </submittedName>
</protein>
<gene>
    <name evidence="2" type="ORF">GCM10011354_33830</name>
</gene>
<dbReference type="AlphaFoldDB" id="A0A8J3AB05"/>
<comment type="caution">
    <text evidence="2">The sequence shown here is derived from an EMBL/GenBank/DDBJ whole genome shotgun (WGS) entry which is preliminary data.</text>
</comment>
<dbReference type="InterPro" id="IPR027417">
    <property type="entry name" value="P-loop_NTPase"/>
</dbReference>
<sequence length="642" mass="71985">MAELYWGTTSDFVEQATQNTIAETLRQAFFDQLGFEPSPSELRSWRNSLKALANAVRYGGFLDHGIFLEFQLPMSSRRIDALITGHDHQGRPGAVLVELKQWDHAELSDVPDCVGVMYGGRLRDQLHPSAQAGQYREYLADTHTAFHDAAVTLGACSFLHDLPYDDRSELYDRRYAHLLGIYPLFAGDRLDELITFLDDRLGGGNGLGVLRTVREGRYRPHRKLLEHTAEMIKQEPSYVLLDEQQVVLKSILSAVDQAVSLDQKTVFIVRGGPGTGKSVLALNLVAELSAAGYATHHATGSSAFTQTVRKLVGTRAAKQFNYFNSYLNAEENELDVLICDEAHRIREYSWNRWTKKKADDPDRPQIDEILSVARVSVFFIDDLQAVRRNEIGDSGWIETLAERRGAEVREHQLEIQFRCGGSDGYVRWLENTLGIRRTANALWSGDPNFEFDIVDSPQELDALVRSRAEQGHSARLVAGYCWSWSKPTGEGELPADVQIDGWSRPWNARPDAGRLAAGIPKSHLWASEPGGLEQVGCIYTAQGFEFDYVGVIFGDDLVYRPREGWVGRSEFSKDSGLKRGLDAEEFTALVKNTYRVLLSRGLKGCYVYFTDEKTRDFFESRIDIAAIALAAERAAGYRADAP</sequence>
<dbReference type="SUPFAM" id="SSF52540">
    <property type="entry name" value="P-loop containing nucleoside triphosphate hydrolases"/>
    <property type="match status" value="1"/>
</dbReference>
<dbReference type="InterPro" id="IPR018647">
    <property type="entry name" value="SLFN_3-like_DNA/RNA_helicase"/>
</dbReference>
<keyword evidence="2" id="KW-0067">ATP-binding</keyword>
<proteinExistence type="predicted"/>
<accession>A0A8J3AB05</accession>
<feature type="domain" description="Schlafen group 3-like DNA/RNA helicase" evidence="1">
    <location>
        <begin position="264"/>
        <end position="611"/>
    </location>
</feature>
<name>A0A8J3AB05_9ACTN</name>
<organism evidence="2 3">
    <name type="scientific">Egicoccus halophilus</name>
    <dbReference type="NCBI Taxonomy" id="1670830"/>
    <lineage>
        <taxon>Bacteria</taxon>
        <taxon>Bacillati</taxon>
        <taxon>Actinomycetota</taxon>
        <taxon>Nitriliruptoria</taxon>
        <taxon>Egicoccales</taxon>
        <taxon>Egicoccaceae</taxon>
        <taxon>Egicoccus</taxon>
    </lineage>
</organism>
<dbReference type="EMBL" id="BMHA01000015">
    <property type="protein sequence ID" value="GGI09389.1"/>
    <property type="molecule type" value="Genomic_DNA"/>
</dbReference>
<evidence type="ECO:0000313" key="3">
    <source>
        <dbReference type="Proteomes" id="UP000650511"/>
    </source>
</evidence>
<dbReference type="GO" id="GO:0005524">
    <property type="term" value="F:ATP binding"/>
    <property type="evidence" value="ECO:0007669"/>
    <property type="project" value="UniProtKB-KW"/>
</dbReference>
<dbReference type="Gene3D" id="3.40.50.300">
    <property type="entry name" value="P-loop containing nucleotide triphosphate hydrolases"/>
    <property type="match status" value="1"/>
</dbReference>
<reference evidence="2" key="2">
    <citation type="submission" date="2020-09" db="EMBL/GenBank/DDBJ databases">
        <authorList>
            <person name="Sun Q."/>
            <person name="Zhou Y."/>
        </authorList>
    </citation>
    <scope>NUCLEOTIDE SEQUENCE</scope>
    <source>
        <strain evidence="2">CGMCC 1.14988</strain>
    </source>
</reference>
<dbReference type="Proteomes" id="UP000650511">
    <property type="component" value="Unassembled WGS sequence"/>
</dbReference>
<dbReference type="OrthoDB" id="3193269at2"/>
<keyword evidence="2" id="KW-0547">Nucleotide-binding</keyword>